<keyword evidence="1" id="KW-0472">Membrane</keyword>
<evidence type="ECO:0000256" key="1">
    <source>
        <dbReference type="SAM" id="Phobius"/>
    </source>
</evidence>
<reference evidence="2" key="2">
    <citation type="submission" date="2020-09" db="EMBL/GenBank/DDBJ databases">
        <authorList>
            <person name="Sun Q."/>
            <person name="Zhou Y."/>
        </authorList>
    </citation>
    <scope>NUCLEOTIDE SEQUENCE</scope>
    <source>
        <strain evidence="2">CGMCC 1.15794</strain>
    </source>
</reference>
<keyword evidence="1" id="KW-0812">Transmembrane</keyword>
<evidence type="ECO:0000313" key="3">
    <source>
        <dbReference type="Proteomes" id="UP000657592"/>
    </source>
</evidence>
<dbReference type="RefSeq" id="WP_188754325.1">
    <property type="nucleotide sequence ID" value="NZ_BMJY01000001.1"/>
</dbReference>
<keyword evidence="1" id="KW-1133">Transmembrane helix</keyword>
<dbReference type="AlphaFoldDB" id="A0A917MMA5"/>
<proteinExistence type="predicted"/>
<accession>A0A917MMA5</accession>
<comment type="caution">
    <text evidence="2">The sequence shown here is derived from an EMBL/GenBank/DDBJ whole genome shotgun (WGS) entry which is preliminary data.</text>
</comment>
<keyword evidence="3" id="KW-1185">Reference proteome</keyword>
<organism evidence="2 3">
    <name type="scientific">Microbacterium album</name>
    <dbReference type="NCBI Taxonomy" id="2053191"/>
    <lineage>
        <taxon>Bacteria</taxon>
        <taxon>Bacillati</taxon>
        <taxon>Actinomycetota</taxon>
        <taxon>Actinomycetes</taxon>
        <taxon>Micrococcales</taxon>
        <taxon>Microbacteriaceae</taxon>
        <taxon>Microbacterium</taxon>
    </lineage>
</organism>
<name>A0A917MMA5_9MICO</name>
<dbReference type="EMBL" id="BMJY01000001">
    <property type="protein sequence ID" value="GGH34025.1"/>
    <property type="molecule type" value="Genomic_DNA"/>
</dbReference>
<sequence>MNPWEIFGWVAALALAVVVAVLALVVSVAAIRSLGDGKKAREVFRGHGQ</sequence>
<reference evidence="2" key="1">
    <citation type="journal article" date="2014" name="Int. J. Syst. Evol. Microbiol.">
        <title>Complete genome sequence of Corynebacterium casei LMG S-19264T (=DSM 44701T), isolated from a smear-ripened cheese.</title>
        <authorList>
            <consortium name="US DOE Joint Genome Institute (JGI-PGF)"/>
            <person name="Walter F."/>
            <person name="Albersmeier A."/>
            <person name="Kalinowski J."/>
            <person name="Ruckert C."/>
        </authorList>
    </citation>
    <scope>NUCLEOTIDE SEQUENCE</scope>
    <source>
        <strain evidence="2">CGMCC 1.15794</strain>
    </source>
</reference>
<protein>
    <submittedName>
        <fullName evidence="2">Uncharacterized protein</fullName>
    </submittedName>
</protein>
<dbReference type="Proteomes" id="UP000657592">
    <property type="component" value="Unassembled WGS sequence"/>
</dbReference>
<gene>
    <name evidence="2" type="ORF">GCM10010921_01410</name>
</gene>
<evidence type="ECO:0000313" key="2">
    <source>
        <dbReference type="EMBL" id="GGH34025.1"/>
    </source>
</evidence>
<feature type="transmembrane region" description="Helical" evidence="1">
    <location>
        <begin position="6"/>
        <end position="31"/>
    </location>
</feature>